<reference evidence="1" key="1">
    <citation type="submission" date="2020-08" db="EMBL/GenBank/DDBJ databases">
        <title>Plant Genome Project.</title>
        <authorList>
            <person name="Zhang R.-G."/>
        </authorList>
    </citation>
    <scope>NUCLEOTIDE SEQUENCE</scope>
    <source>
        <strain evidence="1">WSP0</strain>
        <tissue evidence="1">Leaf</tissue>
    </source>
</reference>
<accession>A0AAV6JLS0</accession>
<proteinExistence type="predicted"/>
<gene>
    <name evidence="1" type="ORF">RHGRI_021877</name>
</gene>
<dbReference type="Proteomes" id="UP000823749">
    <property type="component" value="Chromosome 7"/>
</dbReference>
<keyword evidence="2" id="KW-1185">Reference proteome</keyword>
<evidence type="ECO:0000313" key="1">
    <source>
        <dbReference type="EMBL" id="KAG5542161.1"/>
    </source>
</evidence>
<dbReference type="AlphaFoldDB" id="A0AAV6JLS0"/>
<evidence type="ECO:0000313" key="2">
    <source>
        <dbReference type="Proteomes" id="UP000823749"/>
    </source>
</evidence>
<dbReference type="EMBL" id="JACTNZ010000007">
    <property type="protein sequence ID" value="KAG5542161.1"/>
    <property type="molecule type" value="Genomic_DNA"/>
</dbReference>
<sequence>MKPSPFPSAALIPRPAFQSENQALVERIASWSSSLLIRPSASRSNCFTHSLNWPMAISLFPSKWSTLGTAL</sequence>
<protein>
    <submittedName>
        <fullName evidence="1">Uncharacterized protein</fullName>
    </submittedName>
</protein>
<name>A0AAV6JLS0_9ERIC</name>
<comment type="caution">
    <text evidence="1">The sequence shown here is derived from an EMBL/GenBank/DDBJ whole genome shotgun (WGS) entry which is preliminary data.</text>
</comment>
<organism evidence="1 2">
    <name type="scientific">Rhododendron griersonianum</name>
    <dbReference type="NCBI Taxonomy" id="479676"/>
    <lineage>
        <taxon>Eukaryota</taxon>
        <taxon>Viridiplantae</taxon>
        <taxon>Streptophyta</taxon>
        <taxon>Embryophyta</taxon>
        <taxon>Tracheophyta</taxon>
        <taxon>Spermatophyta</taxon>
        <taxon>Magnoliopsida</taxon>
        <taxon>eudicotyledons</taxon>
        <taxon>Gunneridae</taxon>
        <taxon>Pentapetalae</taxon>
        <taxon>asterids</taxon>
        <taxon>Ericales</taxon>
        <taxon>Ericaceae</taxon>
        <taxon>Ericoideae</taxon>
        <taxon>Rhodoreae</taxon>
        <taxon>Rhododendron</taxon>
    </lineage>
</organism>